<organism evidence="2">
    <name type="scientific">Caenorhabditis remanei</name>
    <name type="common">Caenorhabditis vulgaris</name>
    <dbReference type="NCBI Taxonomy" id="31234"/>
    <lineage>
        <taxon>Eukaryota</taxon>
        <taxon>Metazoa</taxon>
        <taxon>Ecdysozoa</taxon>
        <taxon>Nematoda</taxon>
        <taxon>Chromadorea</taxon>
        <taxon>Rhabditida</taxon>
        <taxon>Rhabditina</taxon>
        <taxon>Rhabditomorpha</taxon>
        <taxon>Rhabditoidea</taxon>
        <taxon>Rhabditidae</taxon>
        <taxon>Peloderinae</taxon>
        <taxon>Caenorhabditis</taxon>
    </lineage>
</organism>
<dbReference type="AlphaFoldDB" id="E3N797"/>
<dbReference type="OrthoDB" id="5838929at2759"/>
<dbReference type="PANTHER" id="PTHR38633:SF5">
    <property type="entry name" value="DUF1525 DOMAIN-CONTAINING PROTEIN"/>
    <property type="match status" value="1"/>
</dbReference>
<dbReference type="eggNOG" id="ENOG502T37D">
    <property type="taxonomic scope" value="Eukaryota"/>
</dbReference>
<evidence type="ECO:0000313" key="2">
    <source>
        <dbReference type="Proteomes" id="UP000008281"/>
    </source>
</evidence>
<dbReference type="FunCoup" id="E3N797">
    <property type="interactions" value="1764"/>
</dbReference>
<dbReference type="HOGENOM" id="CLU_1391370_0_0_1"/>
<dbReference type="STRING" id="31234.E3N797"/>
<protein>
    <submittedName>
        <fullName evidence="1">Uncharacterized protein</fullName>
    </submittedName>
</protein>
<accession>E3N797</accession>
<evidence type="ECO:0000313" key="1">
    <source>
        <dbReference type="EMBL" id="EFO88444.1"/>
    </source>
</evidence>
<gene>
    <name evidence="1" type="ORF">CRE_10560</name>
</gene>
<dbReference type="PANTHER" id="PTHR38633">
    <property type="entry name" value="PROTEIN CBG15573-RELATED"/>
    <property type="match status" value="1"/>
</dbReference>
<dbReference type="OMA" id="AYYTHQG"/>
<proteinExistence type="predicted"/>
<dbReference type="Proteomes" id="UP000008281">
    <property type="component" value="Unassembled WGS sequence"/>
</dbReference>
<dbReference type="EMBL" id="DS268546">
    <property type="protein sequence ID" value="EFO88444.1"/>
    <property type="molecule type" value="Genomic_DNA"/>
</dbReference>
<sequence length="200" mass="21842">MILNLLTISALVGFATCGSYGSSNNYAAANPGYGTYFEPPRHYGRREHWRRRSSSESDEKWDCRRLGVFRYPEGNPNNVLFTAPKIAYFTQNGEEKAIAVCKDPQVQILLGESEGANAVVGGQPIPPGVPVRDIPIVSLSSNSGITLKCNDRKKRYEAINLVTGATVPLKSIACVRASKAAMDEYVEDIVDALQSIAPYL</sequence>
<name>E3N797_CAERE</name>
<reference evidence="1" key="1">
    <citation type="submission" date="2007-07" db="EMBL/GenBank/DDBJ databases">
        <title>PCAP assembly of the Caenorhabditis remanei genome.</title>
        <authorList>
            <consortium name="The Caenorhabditis remanei Sequencing Consortium"/>
            <person name="Wilson R.K."/>
        </authorList>
    </citation>
    <scope>NUCLEOTIDE SEQUENCE [LARGE SCALE GENOMIC DNA]</scope>
    <source>
        <strain evidence="1">PB4641</strain>
    </source>
</reference>
<keyword evidence="2" id="KW-1185">Reference proteome</keyword>